<proteinExistence type="predicted"/>
<accession>A0ACC2HC69</accession>
<evidence type="ECO:0000313" key="2">
    <source>
        <dbReference type="Proteomes" id="UP001157502"/>
    </source>
</evidence>
<name>A0ACC2HC69_DALPE</name>
<dbReference type="Proteomes" id="UP001157502">
    <property type="component" value="Chromosome 3"/>
</dbReference>
<protein>
    <submittedName>
        <fullName evidence="1">Uncharacterized protein</fullName>
    </submittedName>
</protein>
<evidence type="ECO:0000313" key="1">
    <source>
        <dbReference type="EMBL" id="KAJ8013534.1"/>
    </source>
</evidence>
<gene>
    <name evidence="1" type="ORF">DPEC_G00030770</name>
</gene>
<sequence>MAFPCISTGIYGFPNEPAAVIALKTVKSWLKENRNKIDYIIFCVFLENDFKIYTEKIPQVFQDDEDFTKGEENQKEELEEELEEKNIESDFTKGDNKPEETSEMKNNFGEELEEVGESAATENLMKSLEGIPNDAVTPEDGQNDTSNNEIKSGEDQDPAGVISEATAQGQEVDGSQQPQTVSTQPQTVSTQPQTDSTQPQTVSTQPHTVSTQPQTDSTQPQTVSTQPQTVSTQPQTVSTQPQTVSTQPQTVGTQSKDSSIQVE</sequence>
<comment type="caution">
    <text evidence="1">The sequence shown here is derived from an EMBL/GenBank/DDBJ whole genome shotgun (WGS) entry which is preliminary data.</text>
</comment>
<reference evidence="1" key="1">
    <citation type="submission" date="2021-05" db="EMBL/GenBank/DDBJ databases">
        <authorList>
            <person name="Pan Q."/>
            <person name="Jouanno E."/>
            <person name="Zahm M."/>
            <person name="Klopp C."/>
            <person name="Cabau C."/>
            <person name="Louis A."/>
            <person name="Berthelot C."/>
            <person name="Parey E."/>
            <person name="Roest Crollius H."/>
            <person name="Montfort J."/>
            <person name="Robinson-Rechavi M."/>
            <person name="Bouchez O."/>
            <person name="Lampietro C."/>
            <person name="Lopez Roques C."/>
            <person name="Donnadieu C."/>
            <person name="Postlethwait J."/>
            <person name="Bobe J."/>
            <person name="Dillon D."/>
            <person name="Chandos A."/>
            <person name="von Hippel F."/>
            <person name="Guiguen Y."/>
        </authorList>
    </citation>
    <scope>NUCLEOTIDE SEQUENCE</scope>
    <source>
        <strain evidence="1">YG-Jan2019</strain>
    </source>
</reference>
<organism evidence="1 2">
    <name type="scientific">Dallia pectoralis</name>
    <name type="common">Alaska blackfish</name>
    <dbReference type="NCBI Taxonomy" id="75939"/>
    <lineage>
        <taxon>Eukaryota</taxon>
        <taxon>Metazoa</taxon>
        <taxon>Chordata</taxon>
        <taxon>Craniata</taxon>
        <taxon>Vertebrata</taxon>
        <taxon>Euteleostomi</taxon>
        <taxon>Actinopterygii</taxon>
        <taxon>Neopterygii</taxon>
        <taxon>Teleostei</taxon>
        <taxon>Protacanthopterygii</taxon>
        <taxon>Esociformes</taxon>
        <taxon>Umbridae</taxon>
        <taxon>Dallia</taxon>
    </lineage>
</organism>
<keyword evidence="2" id="KW-1185">Reference proteome</keyword>
<dbReference type="EMBL" id="CM055730">
    <property type="protein sequence ID" value="KAJ8013534.1"/>
    <property type="molecule type" value="Genomic_DNA"/>
</dbReference>